<dbReference type="SUPFAM" id="SSF57845">
    <property type="entry name" value="B-box zinc-binding domain"/>
    <property type="match status" value="1"/>
</dbReference>
<dbReference type="Pfam" id="PF13765">
    <property type="entry name" value="PRY"/>
    <property type="match status" value="1"/>
</dbReference>
<evidence type="ECO:0000256" key="3">
    <source>
        <dbReference type="ARBA" id="ARBA00022833"/>
    </source>
</evidence>
<evidence type="ECO:0000313" key="10">
    <source>
        <dbReference type="Proteomes" id="UP000694558"/>
    </source>
</evidence>
<dbReference type="GO" id="GO:0008270">
    <property type="term" value="F:zinc ion binding"/>
    <property type="evidence" value="ECO:0007669"/>
    <property type="project" value="UniProtKB-KW"/>
</dbReference>
<dbReference type="InterPro" id="IPR006574">
    <property type="entry name" value="PRY"/>
</dbReference>
<dbReference type="Pfam" id="PF00622">
    <property type="entry name" value="SPRY"/>
    <property type="match status" value="1"/>
</dbReference>
<accession>A0A8D3CEA3</accession>
<dbReference type="SMART" id="SM00336">
    <property type="entry name" value="BBOX"/>
    <property type="match status" value="1"/>
</dbReference>
<name>A0A8D3CEA3_SCOMX</name>
<dbReference type="PROSITE" id="PS00518">
    <property type="entry name" value="ZF_RING_1"/>
    <property type="match status" value="1"/>
</dbReference>
<dbReference type="PANTHER" id="PTHR24103">
    <property type="entry name" value="E3 UBIQUITIN-PROTEIN LIGASE TRIM"/>
    <property type="match status" value="1"/>
</dbReference>
<keyword evidence="3" id="KW-0862">Zinc</keyword>
<evidence type="ECO:0000256" key="2">
    <source>
        <dbReference type="ARBA" id="ARBA00022771"/>
    </source>
</evidence>
<dbReference type="InterPro" id="IPR003879">
    <property type="entry name" value="Butyrophylin_SPRY"/>
</dbReference>
<dbReference type="InterPro" id="IPR013083">
    <property type="entry name" value="Znf_RING/FYVE/PHD"/>
</dbReference>
<dbReference type="InterPro" id="IPR001870">
    <property type="entry name" value="B30.2/SPRY"/>
</dbReference>
<evidence type="ECO:0000259" key="6">
    <source>
        <dbReference type="PROSITE" id="PS50089"/>
    </source>
</evidence>
<dbReference type="PRINTS" id="PR01407">
    <property type="entry name" value="BUTYPHLNCDUF"/>
</dbReference>
<dbReference type="Proteomes" id="UP000694558">
    <property type="component" value="Chromosome 13"/>
</dbReference>
<reference evidence="9" key="1">
    <citation type="submission" date="2023-05" db="EMBL/GenBank/DDBJ databases">
        <title>High-quality long-read genome of Scophthalmus maximus.</title>
        <authorList>
            <person name="Lien S."/>
            <person name="Martinez P."/>
        </authorList>
    </citation>
    <scope>NUCLEOTIDE SEQUENCE [LARGE SCALE GENOMIC DNA]</scope>
</reference>
<keyword evidence="2 4" id="KW-0863">Zinc-finger</keyword>
<dbReference type="InterPro" id="IPR000315">
    <property type="entry name" value="Znf_B-box"/>
</dbReference>
<dbReference type="InterPro" id="IPR050143">
    <property type="entry name" value="TRIM/RBCC"/>
</dbReference>
<dbReference type="InterPro" id="IPR017907">
    <property type="entry name" value="Znf_RING_CS"/>
</dbReference>
<evidence type="ECO:0000256" key="4">
    <source>
        <dbReference type="PROSITE-ProRule" id="PRU00024"/>
    </source>
</evidence>
<dbReference type="Gene3D" id="3.30.40.10">
    <property type="entry name" value="Zinc/RING finger domain, C3HC4 (zinc finger)"/>
    <property type="match status" value="1"/>
</dbReference>
<dbReference type="SMART" id="SM00184">
    <property type="entry name" value="RING"/>
    <property type="match status" value="1"/>
</dbReference>
<dbReference type="AlphaFoldDB" id="A0A8D3CEA3"/>
<dbReference type="PROSITE" id="PS50119">
    <property type="entry name" value="ZF_BBOX"/>
    <property type="match status" value="1"/>
</dbReference>
<dbReference type="GeneTree" id="ENSGT01040000240385"/>
<keyword evidence="5" id="KW-0175">Coiled coil</keyword>
<feature type="domain" description="B30.2/SPRY" evidence="8">
    <location>
        <begin position="192"/>
        <end position="373"/>
    </location>
</feature>
<reference evidence="9" key="2">
    <citation type="submission" date="2025-08" db="UniProtKB">
        <authorList>
            <consortium name="Ensembl"/>
        </authorList>
    </citation>
    <scope>IDENTIFICATION</scope>
</reference>
<evidence type="ECO:0000313" key="9">
    <source>
        <dbReference type="Ensembl" id="ENSSMAP00000045611.1"/>
    </source>
</evidence>
<dbReference type="PROSITE" id="PS50188">
    <property type="entry name" value="B302_SPRY"/>
    <property type="match status" value="1"/>
</dbReference>
<dbReference type="FunFam" id="2.60.120.920:FF:000004">
    <property type="entry name" value="Butyrophilin subfamily 1 member A1"/>
    <property type="match status" value="1"/>
</dbReference>
<dbReference type="SMART" id="SM00589">
    <property type="entry name" value="PRY"/>
    <property type="match status" value="1"/>
</dbReference>
<dbReference type="PROSITE" id="PS50089">
    <property type="entry name" value="ZF_RING_2"/>
    <property type="match status" value="1"/>
</dbReference>
<dbReference type="InterPro" id="IPR013320">
    <property type="entry name" value="ConA-like_dom_sf"/>
</dbReference>
<feature type="domain" description="B box-type" evidence="7">
    <location>
        <begin position="123"/>
        <end position="163"/>
    </location>
</feature>
<dbReference type="SMART" id="SM00449">
    <property type="entry name" value="SPRY"/>
    <property type="match status" value="1"/>
</dbReference>
<sequence length="376" mass="42081">MASAGSRADEQAFKCSICLSVFEKPVSLPCGHNFCLECITNYWGFSNPHVQCPVCRRMFATRPMLHVKTLIAEMTEKTKGTVPEESPATVKQAGTVVLCSVCTGAKTVSTLKKHKLINPVKNLAHKICNIHGGYLELFCFADQEFVCEACRNRDHKTHKLVTLEEAVQMIKTQLEKEKMQEALAKMETTVMTGVRMLCDPDLKEKQRHAVDVTLDPDTANPYLKVSADGKQVTHGAKNRNLSDTPGRFDQVFNVLAKDVKDKTHWILGVVNQSINRKGDLQLSPKIGYWTICLKKGLQYTVNTSPATNLDVRKKVHRVGVFVDYKEGQVSFYDVDARVNIFSFSGCNFTEQLFPFFSPCPNDGIKNSQPSILRISN</sequence>
<dbReference type="InterPro" id="IPR043136">
    <property type="entry name" value="B30.2/SPRY_sf"/>
</dbReference>
<keyword evidence="1" id="KW-0479">Metal-binding</keyword>
<evidence type="ECO:0000259" key="7">
    <source>
        <dbReference type="PROSITE" id="PS50119"/>
    </source>
</evidence>
<dbReference type="InterPro" id="IPR003877">
    <property type="entry name" value="SPRY_dom"/>
</dbReference>
<feature type="domain" description="RING-type" evidence="6">
    <location>
        <begin position="15"/>
        <end position="56"/>
    </location>
</feature>
<dbReference type="InterPro" id="IPR001841">
    <property type="entry name" value="Znf_RING"/>
</dbReference>
<dbReference type="Gene3D" id="3.30.160.60">
    <property type="entry name" value="Classic Zinc Finger"/>
    <property type="match status" value="1"/>
</dbReference>
<proteinExistence type="predicted"/>
<dbReference type="Pfam" id="PF15227">
    <property type="entry name" value="zf-C3HC4_4"/>
    <property type="match status" value="1"/>
</dbReference>
<protein>
    <submittedName>
        <fullName evidence="9">Uncharacterized protein</fullName>
    </submittedName>
</protein>
<dbReference type="SUPFAM" id="SSF49899">
    <property type="entry name" value="Concanavalin A-like lectins/glucanases"/>
    <property type="match status" value="1"/>
</dbReference>
<evidence type="ECO:0000256" key="5">
    <source>
        <dbReference type="SAM" id="Coils"/>
    </source>
</evidence>
<dbReference type="CDD" id="cd13733">
    <property type="entry name" value="SPRY_PRY_C-I_1"/>
    <property type="match status" value="1"/>
</dbReference>
<dbReference type="SUPFAM" id="SSF57850">
    <property type="entry name" value="RING/U-box"/>
    <property type="match status" value="1"/>
</dbReference>
<organism evidence="9 10">
    <name type="scientific">Scophthalmus maximus</name>
    <name type="common">Turbot</name>
    <name type="synonym">Psetta maxima</name>
    <dbReference type="NCBI Taxonomy" id="52904"/>
    <lineage>
        <taxon>Eukaryota</taxon>
        <taxon>Metazoa</taxon>
        <taxon>Chordata</taxon>
        <taxon>Craniata</taxon>
        <taxon>Vertebrata</taxon>
        <taxon>Euteleostomi</taxon>
        <taxon>Actinopterygii</taxon>
        <taxon>Neopterygii</taxon>
        <taxon>Teleostei</taxon>
        <taxon>Neoteleostei</taxon>
        <taxon>Acanthomorphata</taxon>
        <taxon>Carangaria</taxon>
        <taxon>Pleuronectiformes</taxon>
        <taxon>Pleuronectoidei</taxon>
        <taxon>Scophthalmidae</taxon>
        <taxon>Scophthalmus</taxon>
    </lineage>
</organism>
<dbReference type="CDD" id="cd19769">
    <property type="entry name" value="Bbox2_TRIM16-like"/>
    <property type="match status" value="1"/>
</dbReference>
<evidence type="ECO:0000256" key="1">
    <source>
        <dbReference type="ARBA" id="ARBA00022723"/>
    </source>
</evidence>
<dbReference type="Ensembl" id="ENSSMAT00000071334.1">
    <property type="protein sequence ID" value="ENSSMAP00000045611.1"/>
    <property type="gene ID" value="ENSSMAG00000022207.1"/>
</dbReference>
<dbReference type="Gene3D" id="2.60.120.920">
    <property type="match status" value="1"/>
</dbReference>
<feature type="coiled-coil region" evidence="5">
    <location>
        <begin position="160"/>
        <end position="189"/>
    </location>
</feature>
<dbReference type="Pfam" id="PF00643">
    <property type="entry name" value="zf-B_box"/>
    <property type="match status" value="1"/>
</dbReference>
<evidence type="ECO:0000259" key="8">
    <source>
        <dbReference type="PROSITE" id="PS50188"/>
    </source>
</evidence>